<keyword evidence="7" id="KW-0813">Transport</keyword>
<keyword evidence="7" id="KW-0653">Protein transport</keyword>
<dbReference type="Gene3D" id="3.30.420.270">
    <property type="match status" value="1"/>
</dbReference>
<evidence type="ECO:0000256" key="5">
    <source>
        <dbReference type="ARBA" id="ARBA00022989"/>
    </source>
</evidence>
<evidence type="ECO:0000256" key="3">
    <source>
        <dbReference type="ARBA" id="ARBA00022475"/>
    </source>
</evidence>
<dbReference type="RefSeq" id="WP_146652578.1">
    <property type="nucleotide sequence ID" value="NZ_CP012333.1"/>
</dbReference>
<gene>
    <name evidence="8" type="ORF">AKJ09_08147</name>
</gene>
<comment type="similarity">
    <text evidence="2 7">Belongs to the ExbD/TolR family.</text>
</comment>
<evidence type="ECO:0000256" key="1">
    <source>
        <dbReference type="ARBA" id="ARBA00004162"/>
    </source>
</evidence>
<evidence type="ECO:0000256" key="2">
    <source>
        <dbReference type="ARBA" id="ARBA00005811"/>
    </source>
</evidence>
<dbReference type="InterPro" id="IPR003400">
    <property type="entry name" value="ExbD"/>
</dbReference>
<evidence type="ECO:0000256" key="6">
    <source>
        <dbReference type="ARBA" id="ARBA00023136"/>
    </source>
</evidence>
<comment type="subcellular location">
    <subcellularLocation>
        <location evidence="1">Cell membrane</location>
        <topology evidence="1">Single-pass membrane protein</topology>
    </subcellularLocation>
    <subcellularLocation>
        <location evidence="7">Cell membrane</location>
        <topology evidence="7">Single-pass type II membrane protein</topology>
    </subcellularLocation>
</comment>
<dbReference type="GO" id="GO:0005886">
    <property type="term" value="C:plasma membrane"/>
    <property type="evidence" value="ECO:0007669"/>
    <property type="project" value="UniProtKB-SubCell"/>
</dbReference>
<name>A0A0K1Q6Y9_9BACT</name>
<keyword evidence="5" id="KW-1133">Transmembrane helix</keyword>
<proteinExistence type="inferred from homology"/>
<dbReference type="GO" id="GO:0022857">
    <property type="term" value="F:transmembrane transporter activity"/>
    <property type="evidence" value="ECO:0007669"/>
    <property type="project" value="InterPro"/>
</dbReference>
<dbReference type="Pfam" id="PF02472">
    <property type="entry name" value="ExbD"/>
    <property type="match status" value="1"/>
</dbReference>
<sequence>MGAQVQSGRGRSAIVGINVTPMVDVVLVLLVIMMVSATYIVAQSLKVELPKTATSDDAAPQLAKVTLTKDRKMHFGDEEVTEKVLVDRLRTAHAEHEDVSLVLSADQDVPHGAVVHVIDLAKLEGIAKFAIHVERAE</sequence>
<keyword evidence="9" id="KW-1185">Reference proteome</keyword>
<dbReference type="PANTHER" id="PTHR30558">
    <property type="entry name" value="EXBD MEMBRANE COMPONENT OF PMF-DRIVEN MACROMOLECULE IMPORT SYSTEM"/>
    <property type="match status" value="1"/>
</dbReference>
<dbReference type="GO" id="GO:0015031">
    <property type="term" value="P:protein transport"/>
    <property type="evidence" value="ECO:0007669"/>
    <property type="project" value="UniProtKB-KW"/>
</dbReference>
<accession>A0A0K1Q6Y9</accession>
<organism evidence="8 9">
    <name type="scientific">Labilithrix luteola</name>
    <dbReference type="NCBI Taxonomy" id="1391654"/>
    <lineage>
        <taxon>Bacteria</taxon>
        <taxon>Pseudomonadati</taxon>
        <taxon>Myxococcota</taxon>
        <taxon>Polyangia</taxon>
        <taxon>Polyangiales</taxon>
        <taxon>Labilitrichaceae</taxon>
        <taxon>Labilithrix</taxon>
    </lineage>
</organism>
<dbReference type="Proteomes" id="UP000064967">
    <property type="component" value="Chromosome"/>
</dbReference>
<dbReference type="PANTHER" id="PTHR30558:SF7">
    <property type="entry name" value="TOL-PAL SYSTEM PROTEIN TOLR"/>
    <property type="match status" value="1"/>
</dbReference>
<dbReference type="AlphaFoldDB" id="A0A0K1Q6Y9"/>
<evidence type="ECO:0000256" key="4">
    <source>
        <dbReference type="ARBA" id="ARBA00022692"/>
    </source>
</evidence>
<dbReference type="EMBL" id="CP012333">
    <property type="protein sequence ID" value="AKV01484.1"/>
    <property type="molecule type" value="Genomic_DNA"/>
</dbReference>
<dbReference type="STRING" id="1391654.AKJ09_08147"/>
<evidence type="ECO:0000313" key="9">
    <source>
        <dbReference type="Proteomes" id="UP000064967"/>
    </source>
</evidence>
<evidence type="ECO:0000313" key="8">
    <source>
        <dbReference type="EMBL" id="AKV01484.1"/>
    </source>
</evidence>
<reference evidence="8 9" key="1">
    <citation type="submission" date="2015-08" db="EMBL/GenBank/DDBJ databases">
        <authorList>
            <person name="Babu N.S."/>
            <person name="Beckwith C.J."/>
            <person name="Beseler K.G."/>
            <person name="Brison A."/>
            <person name="Carone J.V."/>
            <person name="Caskin T.P."/>
            <person name="Diamond M."/>
            <person name="Durham M.E."/>
            <person name="Foxe J.M."/>
            <person name="Go M."/>
            <person name="Henderson B.A."/>
            <person name="Jones I.B."/>
            <person name="McGettigan J.A."/>
            <person name="Micheletti S.J."/>
            <person name="Nasrallah M.E."/>
            <person name="Ortiz D."/>
            <person name="Piller C.R."/>
            <person name="Privatt S.R."/>
            <person name="Schneider S.L."/>
            <person name="Sharp S."/>
            <person name="Smith T.C."/>
            <person name="Stanton J.D."/>
            <person name="Ullery H.E."/>
            <person name="Wilson R.J."/>
            <person name="Serrano M.G."/>
            <person name="Buck G."/>
            <person name="Lee V."/>
            <person name="Wang Y."/>
            <person name="Carvalho R."/>
            <person name="Voegtly L."/>
            <person name="Shi R."/>
            <person name="Duckworth R."/>
            <person name="Johnson A."/>
            <person name="Loviza R."/>
            <person name="Walstead R."/>
            <person name="Shah Z."/>
            <person name="Kiflezghi M."/>
            <person name="Wade K."/>
            <person name="Ball S.L."/>
            <person name="Bradley K.W."/>
            <person name="Asai D.J."/>
            <person name="Bowman C.A."/>
            <person name="Russell D.A."/>
            <person name="Pope W.H."/>
            <person name="Jacobs-Sera D."/>
            <person name="Hendrix R.W."/>
            <person name="Hatfull G.F."/>
        </authorList>
    </citation>
    <scope>NUCLEOTIDE SEQUENCE [LARGE SCALE GENOMIC DNA]</scope>
    <source>
        <strain evidence="8 9">DSM 27648</strain>
    </source>
</reference>
<keyword evidence="3" id="KW-1003">Cell membrane</keyword>
<keyword evidence="6" id="KW-0472">Membrane</keyword>
<keyword evidence="4 7" id="KW-0812">Transmembrane</keyword>
<protein>
    <submittedName>
        <fullName evidence="8">Biopolymer transport protein ExbD/TolR</fullName>
    </submittedName>
</protein>
<dbReference type="KEGG" id="llu:AKJ09_08147"/>
<dbReference type="OrthoDB" id="5519683at2"/>
<evidence type="ECO:0000256" key="7">
    <source>
        <dbReference type="RuleBase" id="RU003879"/>
    </source>
</evidence>